<dbReference type="AlphaFoldDB" id="W1Q2V3"/>
<accession>W1Q2V3</accession>
<proteinExistence type="inferred from homology"/>
<dbReference type="Gene3D" id="3.40.50.300">
    <property type="entry name" value="P-loop containing nucleotide triphosphate hydrolases"/>
    <property type="match status" value="1"/>
</dbReference>
<keyword evidence="6" id="KW-1185">Reference proteome</keyword>
<dbReference type="InterPro" id="IPR027417">
    <property type="entry name" value="P-loop_NTPase"/>
</dbReference>
<dbReference type="Proteomes" id="UP000019050">
    <property type="component" value="Unassembled WGS sequence"/>
</dbReference>
<dbReference type="GO" id="GO:0005524">
    <property type="term" value="F:ATP binding"/>
    <property type="evidence" value="ECO:0007669"/>
    <property type="project" value="UniProtKB-KW"/>
</dbReference>
<dbReference type="EMBL" id="ACIN03000012">
    <property type="protein sequence ID" value="ESK65447.1"/>
    <property type="molecule type" value="Genomic_DNA"/>
</dbReference>
<comment type="caution">
    <text evidence="5">The sequence shown here is derived from an EMBL/GenBank/DDBJ whole genome shotgun (WGS) entry which is preliminary data.</text>
</comment>
<dbReference type="NCBIfam" id="NF041000">
    <property type="entry name" value="ATPase_ComGA"/>
    <property type="match status" value="1"/>
</dbReference>
<evidence type="ECO:0000259" key="4">
    <source>
        <dbReference type="PROSITE" id="PS00662"/>
    </source>
</evidence>
<dbReference type="PANTHER" id="PTHR30258">
    <property type="entry name" value="TYPE II SECRETION SYSTEM PROTEIN GSPE-RELATED"/>
    <property type="match status" value="1"/>
</dbReference>
<evidence type="ECO:0000313" key="6">
    <source>
        <dbReference type="Proteomes" id="UP000019050"/>
    </source>
</evidence>
<dbReference type="HOGENOM" id="CLU_013446_3_0_9"/>
<reference evidence="5" key="1">
    <citation type="submission" date="2013-06" db="EMBL/GenBank/DDBJ databases">
        <authorList>
            <person name="Weinstock G."/>
            <person name="Sodergren E."/>
            <person name="Clifton S."/>
            <person name="Fulton L."/>
            <person name="Fulton B."/>
            <person name="Courtney L."/>
            <person name="Fronick C."/>
            <person name="Harrison M."/>
            <person name="Strong C."/>
            <person name="Farmer C."/>
            <person name="Delahaunty K."/>
            <person name="Markovic C."/>
            <person name="Hall O."/>
            <person name="Minx P."/>
            <person name="Tomlinson C."/>
            <person name="Mitreva M."/>
            <person name="Nelson J."/>
            <person name="Hou S."/>
            <person name="Wollam A."/>
            <person name="Pepin K.H."/>
            <person name="Johnson M."/>
            <person name="Bhonagiri V."/>
            <person name="Nash W.E."/>
            <person name="Warren W."/>
            <person name="Chinwalla A."/>
            <person name="Mardis E.R."/>
            <person name="Wilson R.K."/>
        </authorList>
    </citation>
    <scope>NUCLEOTIDE SEQUENCE [LARGE SCALE GENOMIC DNA]</scope>
    <source>
        <strain evidence="5">ATCC 49176</strain>
    </source>
</reference>
<organism evidence="5 6">
    <name type="scientific">Abiotrophia defectiva ATCC 49176</name>
    <dbReference type="NCBI Taxonomy" id="592010"/>
    <lineage>
        <taxon>Bacteria</taxon>
        <taxon>Bacillati</taxon>
        <taxon>Bacillota</taxon>
        <taxon>Bacilli</taxon>
        <taxon>Lactobacillales</taxon>
        <taxon>Aerococcaceae</taxon>
        <taxon>Abiotrophia</taxon>
    </lineage>
</organism>
<sequence>MSLAIEEQAHDLIVKAVSQGVSDIHLMPKPDHYVLYFRLNGLLHEEGRQDLDWGKRLINYFKYRADMDVGEKRKPQSGACHLELEGQAVELRFSTIGDVHLQESLVIRVIQSQAHQGGPLLTYFPKDLDILRRLIRRKSGLILFSGPVGSGKTTTIYHLLRERLDQESIQVITMEDPVEIFEPRFLQTQINEAAGISYDVMIKASLRHHPDVLMIGEIRDEETARMVIRGALTGHLMIATVHAKDSLGVMARLAELSISQAQLTQTLIGIVSQRLIPRYCSLCQASCQLACQHHPVGAKRLALLEILSGPALRQHLTQELAAPAYQTLNDKLRKAWSYGFIDGKAYLQFEVV</sequence>
<keyword evidence="3" id="KW-0067">ATP-binding</keyword>
<dbReference type="PANTHER" id="PTHR30258:SF2">
    <property type="entry name" value="COMG OPERON PROTEIN 1"/>
    <property type="match status" value="1"/>
</dbReference>
<evidence type="ECO:0000256" key="3">
    <source>
        <dbReference type="ARBA" id="ARBA00022840"/>
    </source>
</evidence>
<dbReference type="GeneID" id="84817739"/>
<dbReference type="OrthoDB" id="9808272at2"/>
<protein>
    <submittedName>
        <fullName evidence="5">ComG operon protein 1</fullName>
    </submittedName>
</protein>
<dbReference type="Gene3D" id="3.30.450.90">
    <property type="match status" value="1"/>
</dbReference>
<gene>
    <name evidence="5" type="ORF">GCWU000182_001229</name>
</gene>
<keyword evidence="2" id="KW-0547">Nucleotide-binding</keyword>
<dbReference type="CDD" id="cd01129">
    <property type="entry name" value="PulE-GspE-like"/>
    <property type="match status" value="1"/>
</dbReference>
<dbReference type="SUPFAM" id="SSF52540">
    <property type="entry name" value="P-loop containing nucleoside triphosphate hydrolases"/>
    <property type="match status" value="1"/>
</dbReference>
<feature type="domain" description="Bacterial type II secretion system protein E" evidence="4">
    <location>
        <begin position="206"/>
        <end position="220"/>
    </location>
</feature>
<evidence type="ECO:0000256" key="1">
    <source>
        <dbReference type="ARBA" id="ARBA00006611"/>
    </source>
</evidence>
<dbReference type="RefSeq" id="WP_023391871.1">
    <property type="nucleotide sequence ID" value="NZ_KI535340.1"/>
</dbReference>
<dbReference type="GO" id="GO:0016887">
    <property type="term" value="F:ATP hydrolysis activity"/>
    <property type="evidence" value="ECO:0007669"/>
    <property type="project" value="TreeGrafter"/>
</dbReference>
<dbReference type="PROSITE" id="PS00662">
    <property type="entry name" value="T2SP_E"/>
    <property type="match status" value="1"/>
</dbReference>
<dbReference type="Pfam" id="PF00437">
    <property type="entry name" value="T2SSE"/>
    <property type="match status" value="1"/>
</dbReference>
<dbReference type="InterPro" id="IPR047667">
    <property type="entry name" value="ATPase_ComGA"/>
</dbReference>
<name>W1Q2V3_ABIDE</name>
<dbReference type="eggNOG" id="COG2804">
    <property type="taxonomic scope" value="Bacteria"/>
</dbReference>
<dbReference type="GO" id="GO:0005886">
    <property type="term" value="C:plasma membrane"/>
    <property type="evidence" value="ECO:0007669"/>
    <property type="project" value="TreeGrafter"/>
</dbReference>
<dbReference type="InterPro" id="IPR001482">
    <property type="entry name" value="T2SS/T4SS_dom"/>
</dbReference>
<comment type="similarity">
    <text evidence="1">Belongs to the GSP E family.</text>
</comment>
<evidence type="ECO:0000313" key="5">
    <source>
        <dbReference type="EMBL" id="ESK65447.1"/>
    </source>
</evidence>
<dbReference type="STRING" id="592010.GCWU000182_001229"/>
<evidence type="ECO:0000256" key="2">
    <source>
        <dbReference type="ARBA" id="ARBA00022741"/>
    </source>
</evidence>